<reference evidence="8" key="1">
    <citation type="submission" date="2017-04" db="EMBL/GenBank/DDBJ databases">
        <title>Function of individual gut microbiota members based on whole genome sequencing of pure cultures obtained from chicken caecum.</title>
        <authorList>
            <person name="Medvecky M."/>
            <person name="Cejkova D."/>
            <person name="Polansky O."/>
            <person name="Karasova D."/>
            <person name="Kubasova T."/>
            <person name="Cizek A."/>
            <person name="Rychlik I."/>
        </authorList>
    </citation>
    <scope>NUCLEOTIDE SEQUENCE [LARGE SCALE GENOMIC DNA]</scope>
    <source>
        <strain evidence="8">An144</strain>
    </source>
</reference>
<dbReference type="InterPro" id="IPR000092">
    <property type="entry name" value="Polyprenyl_synt"/>
</dbReference>
<evidence type="ECO:0000313" key="7">
    <source>
        <dbReference type="EMBL" id="OUQ10660.1"/>
    </source>
</evidence>
<dbReference type="SUPFAM" id="SSF48576">
    <property type="entry name" value="Terpenoid synthases"/>
    <property type="match status" value="1"/>
</dbReference>
<evidence type="ECO:0000256" key="5">
    <source>
        <dbReference type="ARBA" id="ARBA00022842"/>
    </source>
</evidence>
<dbReference type="AlphaFoldDB" id="A0A1Y4R016"/>
<proteinExistence type="inferred from homology"/>
<comment type="similarity">
    <text evidence="2 6">Belongs to the FPP/GGPP synthase family.</text>
</comment>
<comment type="cofactor">
    <cofactor evidence="1">
        <name>Mg(2+)</name>
        <dbReference type="ChEBI" id="CHEBI:18420"/>
    </cofactor>
</comment>
<evidence type="ECO:0000256" key="1">
    <source>
        <dbReference type="ARBA" id="ARBA00001946"/>
    </source>
</evidence>
<dbReference type="Pfam" id="PF00348">
    <property type="entry name" value="polyprenyl_synt"/>
    <property type="match status" value="1"/>
</dbReference>
<dbReference type="CDD" id="cd00685">
    <property type="entry name" value="Trans_IPPS_HT"/>
    <property type="match status" value="1"/>
</dbReference>
<protein>
    <submittedName>
        <fullName evidence="7">Geranylgeranyl pyrophosphate synthase</fullName>
    </submittedName>
</protein>
<dbReference type="GO" id="GO:0046872">
    <property type="term" value="F:metal ion binding"/>
    <property type="evidence" value="ECO:0007669"/>
    <property type="project" value="UniProtKB-KW"/>
</dbReference>
<dbReference type="InterPro" id="IPR008949">
    <property type="entry name" value="Isoprenoid_synthase_dom_sf"/>
</dbReference>
<dbReference type="GO" id="GO:0008299">
    <property type="term" value="P:isoprenoid biosynthetic process"/>
    <property type="evidence" value="ECO:0007669"/>
    <property type="project" value="InterPro"/>
</dbReference>
<dbReference type="Proteomes" id="UP000196074">
    <property type="component" value="Unassembled WGS sequence"/>
</dbReference>
<keyword evidence="5" id="KW-0460">Magnesium</keyword>
<evidence type="ECO:0000256" key="6">
    <source>
        <dbReference type="RuleBase" id="RU004466"/>
    </source>
</evidence>
<evidence type="ECO:0000313" key="8">
    <source>
        <dbReference type="Proteomes" id="UP000196074"/>
    </source>
</evidence>
<dbReference type="GO" id="GO:0004659">
    <property type="term" value="F:prenyltransferase activity"/>
    <property type="evidence" value="ECO:0007669"/>
    <property type="project" value="InterPro"/>
</dbReference>
<sequence>MKLHPMWQNYPQLVPELNQTIELMEQSVKLKNKAVEKAVLDMIHSGGKLLRPAYQLLFSQFGEDQDRKKAICLAAAIEMLHTATLIHDDIIDEADIRRKLPTIRKQFDNSTAVYAGDYLLISCFKLLADYTQSMRSLQLNSRSMEKILDGELGQMNDRYQIDVTIDDYLDNISGKTAELFALSCGIGALESGCSEAFSKKCSEIGLNIGLAFQIIDDILDYTKTPEGIGKPVLEDVRQGVYSLPLIYALKENKQALLPYLSKKEAMSHEDAQAVFDIVHQTSAIQKAQDLAAKYTNKALKGIAKLPDNQVQTKENLARLTKAILTREN</sequence>
<dbReference type="PROSITE" id="PS00444">
    <property type="entry name" value="POLYPRENYL_SYNTHASE_2"/>
    <property type="match status" value="1"/>
</dbReference>
<evidence type="ECO:0000256" key="3">
    <source>
        <dbReference type="ARBA" id="ARBA00022679"/>
    </source>
</evidence>
<comment type="caution">
    <text evidence="7">The sequence shown here is derived from an EMBL/GenBank/DDBJ whole genome shotgun (WGS) entry which is preliminary data.</text>
</comment>
<evidence type="ECO:0000256" key="4">
    <source>
        <dbReference type="ARBA" id="ARBA00022723"/>
    </source>
</evidence>
<evidence type="ECO:0000256" key="2">
    <source>
        <dbReference type="ARBA" id="ARBA00006706"/>
    </source>
</evidence>
<keyword evidence="3 6" id="KW-0808">Transferase</keyword>
<dbReference type="InterPro" id="IPR033749">
    <property type="entry name" value="Polyprenyl_synt_CS"/>
</dbReference>
<dbReference type="Gene3D" id="1.10.600.10">
    <property type="entry name" value="Farnesyl Diphosphate Synthase"/>
    <property type="match status" value="1"/>
</dbReference>
<dbReference type="PANTHER" id="PTHR12001">
    <property type="entry name" value="GERANYLGERANYL PYROPHOSPHATE SYNTHASE"/>
    <property type="match status" value="1"/>
</dbReference>
<name>A0A1Y4R016_9ENTE</name>
<organism evidence="7 8">
    <name type="scientific">Enterococcus cecorum</name>
    <dbReference type="NCBI Taxonomy" id="44008"/>
    <lineage>
        <taxon>Bacteria</taxon>
        <taxon>Bacillati</taxon>
        <taxon>Bacillota</taxon>
        <taxon>Bacilli</taxon>
        <taxon>Lactobacillales</taxon>
        <taxon>Enterococcaceae</taxon>
        <taxon>Enterococcus</taxon>
    </lineage>
</organism>
<keyword evidence="4" id="KW-0479">Metal-binding</keyword>
<dbReference type="RefSeq" id="WP_047242859.1">
    <property type="nucleotide sequence ID" value="NZ_CP144495.1"/>
</dbReference>
<dbReference type="EMBL" id="NFLC01000008">
    <property type="protein sequence ID" value="OUQ10660.1"/>
    <property type="molecule type" value="Genomic_DNA"/>
</dbReference>
<gene>
    <name evidence="7" type="ORF">B5E88_05500</name>
</gene>
<dbReference type="PANTHER" id="PTHR12001:SF69">
    <property type="entry name" value="ALL TRANS-POLYPRENYL-DIPHOSPHATE SYNTHASE PDSS1"/>
    <property type="match status" value="1"/>
</dbReference>
<dbReference type="SFLD" id="SFLDS00005">
    <property type="entry name" value="Isoprenoid_Synthase_Type_I"/>
    <property type="match status" value="1"/>
</dbReference>
<accession>A0A1Y4R016</accession>